<feature type="non-terminal residue" evidence="4">
    <location>
        <position position="516"/>
    </location>
</feature>
<evidence type="ECO:0000256" key="2">
    <source>
        <dbReference type="SAM" id="MobiDB-lite"/>
    </source>
</evidence>
<dbReference type="EMBL" id="CAXKWB010007261">
    <property type="protein sequence ID" value="CAL4086308.1"/>
    <property type="molecule type" value="Genomic_DNA"/>
</dbReference>
<sequence length="516" mass="59668">MDWITSKIWGIDTTPSYILLNSPHGFAAIVYVEDKNTPYGMADFKLTKNMWETLDFTVKEIRNPTVEELNFRIREMKEEIKKAPNKHDLFSLTFIGHGGLEGGKEFIKLKDGMGYTLANLYDEFTTTKCPGLSGKPKLFFIQACRGQKKEPQTEVYYAADEETISEHCDSFILLSSFPGTKSYYSATTGESPFIKSLCEVFERDFKNQYIEDMALKVKIACTGKNYSGKTVTVTAIDTLLRKLKFHSSQSTKSLPEYSQTFRHLETTDGLHCSSEKENPSELESSKEESEQTTQHVSQLEKEKTDLHNQRIYQQIREKIKKNCEIAIVDAMKVYHEEMQKEIISIKNEQGLQSIDKNARTKANKKYEDEGVFTRENDIGLYDEGKKKLEQDLSDEFETHRNVFKAQKEKIKNNCETAIMDAMKIYQEEMQKEMKSIKNEQGIQNIDKNARTKANKKYEDEGVFTKENDIGQYNEGKEKLEQDLTDKFETHINAFKVQIKYNCETAINDAMKVYHEE</sequence>
<accession>A0AAV2QLM0</accession>
<dbReference type="SMART" id="SM00115">
    <property type="entry name" value="CASc"/>
    <property type="match status" value="1"/>
</dbReference>
<organism evidence="4 5">
    <name type="scientific">Meganyctiphanes norvegica</name>
    <name type="common">Northern krill</name>
    <name type="synonym">Thysanopoda norvegica</name>
    <dbReference type="NCBI Taxonomy" id="48144"/>
    <lineage>
        <taxon>Eukaryota</taxon>
        <taxon>Metazoa</taxon>
        <taxon>Ecdysozoa</taxon>
        <taxon>Arthropoda</taxon>
        <taxon>Crustacea</taxon>
        <taxon>Multicrustacea</taxon>
        <taxon>Malacostraca</taxon>
        <taxon>Eumalacostraca</taxon>
        <taxon>Eucarida</taxon>
        <taxon>Euphausiacea</taxon>
        <taxon>Euphausiidae</taxon>
        <taxon>Meganyctiphanes</taxon>
    </lineage>
</organism>
<feature type="region of interest" description="Disordered" evidence="2">
    <location>
        <begin position="268"/>
        <end position="304"/>
    </location>
</feature>
<dbReference type="GO" id="GO:0004197">
    <property type="term" value="F:cysteine-type endopeptidase activity"/>
    <property type="evidence" value="ECO:0007669"/>
    <property type="project" value="InterPro"/>
</dbReference>
<feature type="domain" description="Caspase family p20" evidence="3">
    <location>
        <begin position="42"/>
        <end position="148"/>
    </location>
</feature>
<proteinExistence type="inferred from homology"/>
<dbReference type="PROSITE" id="PS50208">
    <property type="entry name" value="CASPASE_P20"/>
    <property type="match status" value="1"/>
</dbReference>
<dbReference type="InterPro" id="IPR029030">
    <property type="entry name" value="Caspase-like_dom_sf"/>
</dbReference>
<comment type="similarity">
    <text evidence="1">Belongs to the peptidase C14A family.</text>
</comment>
<dbReference type="Proteomes" id="UP001497623">
    <property type="component" value="Unassembled WGS sequence"/>
</dbReference>
<dbReference type="Gene3D" id="3.40.50.1460">
    <property type="match status" value="1"/>
</dbReference>
<evidence type="ECO:0000313" key="5">
    <source>
        <dbReference type="Proteomes" id="UP001497623"/>
    </source>
</evidence>
<dbReference type="PRINTS" id="PR00376">
    <property type="entry name" value="IL1BCENZYME"/>
</dbReference>
<name>A0AAV2QLM0_MEGNR</name>
<dbReference type="InterPro" id="IPR011600">
    <property type="entry name" value="Pept_C14_caspase"/>
</dbReference>
<dbReference type="InterPro" id="IPR033139">
    <property type="entry name" value="Caspase_cys_AS"/>
</dbReference>
<comment type="caution">
    <text evidence="4">The sequence shown here is derived from an EMBL/GenBank/DDBJ whole genome shotgun (WGS) entry which is preliminary data.</text>
</comment>
<evidence type="ECO:0000256" key="1">
    <source>
        <dbReference type="ARBA" id="ARBA00010134"/>
    </source>
</evidence>
<dbReference type="SUPFAM" id="SSF52129">
    <property type="entry name" value="Caspase-like"/>
    <property type="match status" value="1"/>
</dbReference>
<evidence type="ECO:0000313" key="4">
    <source>
        <dbReference type="EMBL" id="CAL4086308.1"/>
    </source>
</evidence>
<dbReference type="Pfam" id="PF00656">
    <property type="entry name" value="Peptidase_C14"/>
    <property type="match status" value="1"/>
</dbReference>
<dbReference type="InterPro" id="IPR001309">
    <property type="entry name" value="Pept_C14_p20"/>
</dbReference>
<evidence type="ECO:0000259" key="3">
    <source>
        <dbReference type="PROSITE" id="PS50208"/>
    </source>
</evidence>
<dbReference type="InterPro" id="IPR015917">
    <property type="entry name" value="Pept_C14A"/>
</dbReference>
<dbReference type="PROSITE" id="PS01122">
    <property type="entry name" value="CASPASE_CYS"/>
    <property type="match status" value="1"/>
</dbReference>
<keyword evidence="5" id="KW-1185">Reference proteome</keyword>
<gene>
    <name evidence="4" type="ORF">MNOR_LOCUS12970</name>
</gene>
<reference evidence="4 5" key="1">
    <citation type="submission" date="2024-05" db="EMBL/GenBank/DDBJ databases">
        <authorList>
            <person name="Wallberg A."/>
        </authorList>
    </citation>
    <scope>NUCLEOTIDE SEQUENCE [LARGE SCALE GENOMIC DNA]</scope>
</reference>
<feature type="compositionally biased region" description="Basic and acidic residues" evidence="2">
    <location>
        <begin position="268"/>
        <end position="289"/>
    </location>
</feature>
<dbReference type="PANTHER" id="PTHR22576:SF41">
    <property type="entry name" value="CASPASE 14, APOPTOSIS-RELATED CYSTEINE PEPTIDASE"/>
    <property type="match status" value="1"/>
</dbReference>
<dbReference type="PANTHER" id="PTHR22576">
    <property type="entry name" value="MUCOSA ASSOCIATED LYMPHOID TISSUE LYMPHOMA TRANSLOCATION PROTEIN 1/PARACASPASE"/>
    <property type="match status" value="1"/>
</dbReference>
<dbReference type="AlphaFoldDB" id="A0AAV2QLM0"/>
<protein>
    <recommendedName>
        <fullName evidence="3">Caspase family p20 domain-containing protein</fullName>
    </recommendedName>
</protein>
<dbReference type="InterPro" id="IPR052039">
    <property type="entry name" value="Caspase-related_regulators"/>
</dbReference>
<dbReference type="GO" id="GO:0006508">
    <property type="term" value="P:proteolysis"/>
    <property type="evidence" value="ECO:0007669"/>
    <property type="project" value="InterPro"/>
</dbReference>